<organism evidence="2 3">
    <name type="scientific">Gimesia algae</name>
    <dbReference type="NCBI Taxonomy" id="2527971"/>
    <lineage>
        <taxon>Bacteria</taxon>
        <taxon>Pseudomonadati</taxon>
        <taxon>Planctomycetota</taxon>
        <taxon>Planctomycetia</taxon>
        <taxon>Planctomycetales</taxon>
        <taxon>Planctomycetaceae</taxon>
        <taxon>Gimesia</taxon>
    </lineage>
</organism>
<dbReference type="OrthoDB" id="210667at2"/>
<reference evidence="2 3" key="1">
    <citation type="submission" date="2019-02" db="EMBL/GenBank/DDBJ databases">
        <title>Deep-cultivation of Planctomycetes and their phenomic and genomic characterization uncovers novel biology.</title>
        <authorList>
            <person name="Wiegand S."/>
            <person name="Jogler M."/>
            <person name="Boedeker C."/>
            <person name="Pinto D."/>
            <person name="Vollmers J."/>
            <person name="Rivas-Marin E."/>
            <person name="Kohn T."/>
            <person name="Peeters S.H."/>
            <person name="Heuer A."/>
            <person name="Rast P."/>
            <person name="Oberbeckmann S."/>
            <person name="Bunk B."/>
            <person name="Jeske O."/>
            <person name="Meyerdierks A."/>
            <person name="Storesund J.E."/>
            <person name="Kallscheuer N."/>
            <person name="Luecker S."/>
            <person name="Lage O.M."/>
            <person name="Pohl T."/>
            <person name="Merkel B.J."/>
            <person name="Hornburger P."/>
            <person name="Mueller R.-W."/>
            <person name="Bruemmer F."/>
            <person name="Labrenz M."/>
            <person name="Spormann A.M."/>
            <person name="Op den Camp H."/>
            <person name="Overmann J."/>
            <person name="Amann R."/>
            <person name="Jetten M.S.M."/>
            <person name="Mascher T."/>
            <person name="Medema M.H."/>
            <person name="Devos D.P."/>
            <person name="Kaster A.-K."/>
            <person name="Ovreas L."/>
            <person name="Rohde M."/>
            <person name="Galperin M.Y."/>
            <person name="Jogler C."/>
        </authorList>
    </citation>
    <scope>NUCLEOTIDE SEQUENCE [LARGE SCALE GENOMIC DNA]</scope>
    <source>
        <strain evidence="2 3">Pan161</strain>
    </source>
</reference>
<evidence type="ECO:0000313" key="2">
    <source>
        <dbReference type="EMBL" id="QDT89249.1"/>
    </source>
</evidence>
<feature type="signal peptide" evidence="1">
    <location>
        <begin position="1"/>
        <end position="21"/>
    </location>
</feature>
<dbReference type="AlphaFoldDB" id="A0A517V8D0"/>
<gene>
    <name evidence="2" type="ORF">Pan161_08770</name>
</gene>
<sequence precursor="true">MKYNRCLLCVLLMAIPRVIIAAEYFQFQVIDAESRRGIPLVELETVNQILFVTDSNGIAAINEPGLMNLEVYFFVRSHGYEFPADGFGFKGKKIKVTPGGKAVLEMKRVNLAERLYRVTGEGIYRDSLLSGAAIPIVQPVLNGRVLGSDSVVNAKFNNRMYWFWGDTKKPSYPLGNFSVPGAVSDLPGQGGLPIQQGVNLNYFLDQNGLAKKTCDMPGTGPTWIDGLVAIRDEQGNERLFAKYVKIKDLLTVYERGLVEFNDELKAFEKREVFDFNAPLYPVGHPVKYEMSGDEYILFGLAAPLIRVPANPADLADLKQYETYSYLKPGTKAENWIVDRNAEGQLRYKWRKQIPPLTSELEEKLIQQGQLTKQEQYFQLRDIETKERVEIQNSSVAWNTYRGKWTMIGLQKFGTSVLGEIWYSEAASPLGPWKWARKIVTHDKYSFYNPKQHPLFARENGRLIYFEGTYTALFSGNEVKTPRYDYNQIMYQLDLSDPRLAADLFEK</sequence>
<proteinExistence type="predicted"/>
<evidence type="ECO:0000256" key="1">
    <source>
        <dbReference type="SAM" id="SignalP"/>
    </source>
</evidence>
<keyword evidence="1" id="KW-0732">Signal</keyword>
<accession>A0A517V8D0</accession>
<evidence type="ECO:0008006" key="4">
    <source>
        <dbReference type="Google" id="ProtNLM"/>
    </source>
</evidence>
<keyword evidence="3" id="KW-1185">Reference proteome</keyword>
<evidence type="ECO:0000313" key="3">
    <source>
        <dbReference type="Proteomes" id="UP000316855"/>
    </source>
</evidence>
<name>A0A517V8D0_9PLAN</name>
<feature type="chain" id="PRO_5022053824" description="DUF4185 domain-containing protein" evidence="1">
    <location>
        <begin position="22"/>
        <end position="506"/>
    </location>
</feature>
<dbReference type="EMBL" id="CP036343">
    <property type="protein sequence ID" value="QDT89249.1"/>
    <property type="molecule type" value="Genomic_DNA"/>
</dbReference>
<dbReference type="RefSeq" id="WP_145224336.1">
    <property type="nucleotide sequence ID" value="NZ_CP036343.1"/>
</dbReference>
<dbReference type="KEGG" id="gax:Pan161_08770"/>
<dbReference type="Proteomes" id="UP000316855">
    <property type="component" value="Chromosome"/>
</dbReference>
<protein>
    <recommendedName>
        <fullName evidence="4">DUF4185 domain-containing protein</fullName>
    </recommendedName>
</protein>